<dbReference type="InterPro" id="IPR002048">
    <property type="entry name" value="EF_hand_dom"/>
</dbReference>
<keyword evidence="6" id="KW-0677">Repeat</keyword>
<keyword evidence="8 16" id="KW-1133">Transmembrane helix</keyword>
<keyword evidence="7 16" id="KW-0851">Voltage-gated channel</keyword>
<reference evidence="19" key="1">
    <citation type="journal article" date="2019" name="bioRxiv">
        <title>The Genome of the Zebra Mussel, Dreissena polymorpha: A Resource for Invasive Species Research.</title>
        <authorList>
            <person name="McCartney M.A."/>
            <person name="Auch B."/>
            <person name="Kono T."/>
            <person name="Mallez S."/>
            <person name="Zhang Y."/>
            <person name="Obille A."/>
            <person name="Becker A."/>
            <person name="Abrahante J.E."/>
            <person name="Garbe J."/>
            <person name="Badalamenti J.P."/>
            <person name="Herman A."/>
            <person name="Mangelson H."/>
            <person name="Liachko I."/>
            <person name="Sullivan S."/>
            <person name="Sone E.D."/>
            <person name="Koren S."/>
            <person name="Silverstein K.A.T."/>
            <person name="Beckman K.B."/>
            <person name="Gohl D.M."/>
        </authorList>
    </citation>
    <scope>NUCLEOTIDE SEQUENCE</scope>
    <source>
        <strain evidence="19">Duluth1</strain>
        <tissue evidence="19">Whole animal</tissue>
    </source>
</reference>
<evidence type="ECO:0000256" key="2">
    <source>
        <dbReference type="ARBA" id="ARBA00022448"/>
    </source>
</evidence>
<keyword evidence="9 16" id="KW-0915">Sodium</keyword>
<dbReference type="FunFam" id="1.20.120.350:FF:000026">
    <property type="entry name" value="Sodium channel protein"/>
    <property type="match status" value="1"/>
</dbReference>
<evidence type="ECO:0000256" key="7">
    <source>
        <dbReference type="ARBA" id="ARBA00022882"/>
    </source>
</evidence>
<keyword evidence="14 16" id="KW-0739">Sodium transport</keyword>
<dbReference type="InterPro" id="IPR044564">
    <property type="entry name" value="Na_chnl_inactivation_gate"/>
</dbReference>
<proteinExistence type="inferred from homology"/>
<dbReference type="Gene3D" id="1.10.238.10">
    <property type="entry name" value="EF-hand"/>
    <property type="match status" value="1"/>
</dbReference>
<feature type="transmembrane region" description="Helical" evidence="16">
    <location>
        <begin position="632"/>
        <end position="658"/>
    </location>
</feature>
<dbReference type="Gene3D" id="1.10.287.70">
    <property type="match status" value="4"/>
</dbReference>
<feature type="transmembrane region" description="Helical" evidence="16">
    <location>
        <begin position="863"/>
        <end position="881"/>
    </location>
</feature>
<keyword evidence="4" id="KW-1003">Cell membrane</keyword>
<dbReference type="PANTHER" id="PTHR10037:SF288">
    <property type="entry name" value="SODIUM CHANNEL PROTEIN PARA"/>
    <property type="match status" value="1"/>
</dbReference>
<feature type="transmembrane region" description="Helical" evidence="16">
    <location>
        <begin position="1214"/>
        <end position="1232"/>
    </location>
</feature>
<evidence type="ECO:0000256" key="11">
    <source>
        <dbReference type="ARBA" id="ARBA00023136"/>
    </source>
</evidence>
<evidence type="ECO:0000256" key="15">
    <source>
        <dbReference type="ARBA" id="ARBA00023303"/>
    </source>
</evidence>
<dbReference type="EMBL" id="JAIWYP010000003">
    <property type="protein sequence ID" value="KAH3854426.1"/>
    <property type="molecule type" value="Genomic_DNA"/>
</dbReference>
<feature type="transmembrane region" description="Helical" evidence="16">
    <location>
        <begin position="107"/>
        <end position="125"/>
    </location>
</feature>
<dbReference type="Gene3D" id="1.20.120.350">
    <property type="entry name" value="Voltage-gated potassium channels. Chain C"/>
    <property type="match status" value="4"/>
</dbReference>
<feature type="transmembrane region" description="Helical" evidence="16">
    <location>
        <begin position="902"/>
        <end position="924"/>
    </location>
</feature>
<feature type="transmembrane region" description="Helical" evidence="16">
    <location>
        <begin position="1101"/>
        <end position="1124"/>
    </location>
</feature>
<dbReference type="FunFam" id="1.10.287.70:FF:000001">
    <property type="entry name" value="Sodium channel protein"/>
    <property type="match status" value="1"/>
</dbReference>
<feature type="domain" description="EF-hand" evidence="18">
    <location>
        <begin position="1436"/>
        <end position="1471"/>
    </location>
</feature>
<feature type="region of interest" description="Disordered" evidence="17">
    <location>
        <begin position="747"/>
        <end position="816"/>
    </location>
</feature>
<keyword evidence="2 16" id="KW-0813">Transport</keyword>
<feature type="transmembrane region" description="Helical" evidence="16">
    <location>
        <begin position="232"/>
        <end position="258"/>
    </location>
</feature>
<dbReference type="Pfam" id="PF24609">
    <property type="entry name" value="IQ_SCN5A_C"/>
    <property type="match status" value="1"/>
</dbReference>
<feature type="compositionally biased region" description="Polar residues" evidence="17">
    <location>
        <begin position="1608"/>
        <end position="1618"/>
    </location>
</feature>
<keyword evidence="10 16" id="KW-0406">Ion transport</keyword>
<evidence type="ECO:0000256" key="12">
    <source>
        <dbReference type="ARBA" id="ARBA00023157"/>
    </source>
</evidence>
<gene>
    <name evidence="19" type="ORF">DPMN_096968</name>
</gene>
<comment type="subcellular location">
    <subcellularLocation>
        <location evidence="1 16">Cell membrane</location>
        <topology evidence="1 16">Multi-pass membrane protein</topology>
    </subcellularLocation>
</comment>
<evidence type="ECO:0000313" key="20">
    <source>
        <dbReference type="Proteomes" id="UP000828390"/>
    </source>
</evidence>
<name>A0A9D4LCD9_DREPO</name>
<feature type="transmembrane region" description="Helical" evidence="16">
    <location>
        <begin position="930"/>
        <end position="950"/>
    </location>
</feature>
<dbReference type="GO" id="GO:0086010">
    <property type="term" value="P:membrane depolarization during action potential"/>
    <property type="evidence" value="ECO:0007669"/>
    <property type="project" value="TreeGrafter"/>
</dbReference>
<feature type="compositionally biased region" description="Basic and acidic residues" evidence="17">
    <location>
        <begin position="794"/>
        <end position="804"/>
    </location>
</feature>
<dbReference type="CDD" id="cd13433">
    <property type="entry name" value="Na_channel_gate"/>
    <property type="match status" value="1"/>
</dbReference>
<feature type="transmembrane region" description="Helical" evidence="16">
    <location>
        <begin position="50"/>
        <end position="71"/>
    </location>
</feature>
<evidence type="ECO:0000256" key="10">
    <source>
        <dbReference type="ARBA" id="ARBA00023065"/>
    </source>
</evidence>
<dbReference type="Proteomes" id="UP000828390">
    <property type="component" value="Unassembled WGS sequence"/>
</dbReference>
<feature type="transmembrane region" description="Helical" evidence="16">
    <location>
        <begin position="83"/>
        <end position="101"/>
    </location>
</feature>
<evidence type="ECO:0000256" key="8">
    <source>
        <dbReference type="ARBA" id="ARBA00022989"/>
    </source>
</evidence>
<keyword evidence="11 16" id="KW-0472">Membrane</keyword>
<dbReference type="PROSITE" id="PS50222">
    <property type="entry name" value="EF_HAND_2"/>
    <property type="match status" value="1"/>
</dbReference>
<dbReference type="GO" id="GO:0001518">
    <property type="term" value="C:voltage-gated sodium channel complex"/>
    <property type="evidence" value="ECO:0007669"/>
    <property type="project" value="UniProtKB-UniRule"/>
</dbReference>
<dbReference type="GO" id="GO:0019228">
    <property type="term" value="P:neuronal action potential"/>
    <property type="evidence" value="ECO:0007669"/>
    <property type="project" value="TreeGrafter"/>
</dbReference>
<protein>
    <recommendedName>
        <fullName evidence="16">Sodium channel protein</fullName>
    </recommendedName>
</protein>
<dbReference type="SUPFAM" id="SSF81324">
    <property type="entry name" value="Voltage-gated potassium channels"/>
    <property type="match status" value="4"/>
</dbReference>
<keyword evidence="5 16" id="KW-0812">Transmembrane</keyword>
<evidence type="ECO:0000256" key="13">
    <source>
        <dbReference type="ARBA" id="ARBA00023180"/>
    </source>
</evidence>
<evidence type="ECO:0000256" key="5">
    <source>
        <dbReference type="ARBA" id="ARBA00022692"/>
    </source>
</evidence>
<accession>A0A9D4LCD9</accession>
<evidence type="ECO:0000259" key="18">
    <source>
        <dbReference type="PROSITE" id="PS50222"/>
    </source>
</evidence>
<evidence type="ECO:0000313" key="19">
    <source>
        <dbReference type="EMBL" id="KAH3854426.1"/>
    </source>
</evidence>
<dbReference type="Pfam" id="PF00520">
    <property type="entry name" value="Ion_trans"/>
    <property type="match status" value="4"/>
</dbReference>
<feature type="transmembrane region" description="Helical" evidence="16">
    <location>
        <begin position="478"/>
        <end position="500"/>
    </location>
</feature>
<evidence type="ECO:0000256" key="9">
    <source>
        <dbReference type="ARBA" id="ARBA00023053"/>
    </source>
</evidence>
<dbReference type="InterPro" id="IPR005821">
    <property type="entry name" value="Ion_trans_dom"/>
</dbReference>
<dbReference type="GO" id="GO:0005248">
    <property type="term" value="F:voltage-gated sodium channel activity"/>
    <property type="evidence" value="ECO:0007669"/>
    <property type="project" value="InterPro"/>
</dbReference>
<feature type="transmembrane region" description="Helical" evidence="16">
    <location>
        <begin position="1185"/>
        <end position="1202"/>
    </location>
</feature>
<feature type="compositionally biased region" description="Polar residues" evidence="17">
    <location>
        <begin position="302"/>
        <end position="313"/>
    </location>
</feature>
<dbReference type="GO" id="GO:0005509">
    <property type="term" value="F:calcium ion binding"/>
    <property type="evidence" value="ECO:0007669"/>
    <property type="project" value="InterPro"/>
</dbReference>
<feature type="transmembrane region" description="Helical" evidence="16">
    <location>
        <begin position="1301"/>
        <end position="1329"/>
    </location>
</feature>
<feature type="compositionally biased region" description="Basic and acidic residues" evidence="17">
    <location>
        <begin position="1620"/>
        <end position="1644"/>
    </location>
</feature>
<feature type="transmembrane region" description="Helical" evidence="16">
    <location>
        <begin position="1392"/>
        <end position="1415"/>
    </location>
</feature>
<keyword evidence="13" id="KW-0325">Glycoprotein</keyword>
<keyword evidence="12" id="KW-1015">Disulfide bond</keyword>
<feature type="region of interest" description="Disordered" evidence="17">
    <location>
        <begin position="302"/>
        <end position="368"/>
    </location>
</feature>
<comment type="similarity">
    <text evidence="16">Belongs to the sodium channel (TC 1.A.1.10) family.</text>
</comment>
<feature type="transmembrane region" description="Helical" evidence="16">
    <location>
        <begin position="551"/>
        <end position="584"/>
    </location>
</feature>
<dbReference type="InterPro" id="IPR043203">
    <property type="entry name" value="VGCC_Ca_Na"/>
</dbReference>
<organism evidence="19 20">
    <name type="scientific">Dreissena polymorpha</name>
    <name type="common">Zebra mussel</name>
    <name type="synonym">Mytilus polymorpha</name>
    <dbReference type="NCBI Taxonomy" id="45954"/>
    <lineage>
        <taxon>Eukaryota</taxon>
        <taxon>Metazoa</taxon>
        <taxon>Spiralia</taxon>
        <taxon>Lophotrochozoa</taxon>
        <taxon>Mollusca</taxon>
        <taxon>Bivalvia</taxon>
        <taxon>Autobranchia</taxon>
        <taxon>Heteroconchia</taxon>
        <taxon>Euheterodonta</taxon>
        <taxon>Imparidentia</taxon>
        <taxon>Neoheterodontei</taxon>
        <taxon>Myida</taxon>
        <taxon>Dreissenoidea</taxon>
        <taxon>Dreissenidae</taxon>
        <taxon>Dreissena</taxon>
    </lineage>
</organism>
<dbReference type="InterPro" id="IPR001696">
    <property type="entry name" value="Na_channel_asu"/>
</dbReference>
<comment type="caution">
    <text evidence="16">Lacks conserved residue(s) required for the propagation of feature annotation.</text>
</comment>
<dbReference type="FunFam" id="1.20.120.350:FF:000004">
    <property type="entry name" value="Sodium channel protein"/>
    <property type="match status" value="1"/>
</dbReference>
<dbReference type="FunFam" id="1.20.120.350:FF:000019">
    <property type="entry name" value="Sodium channel protein"/>
    <property type="match status" value="1"/>
</dbReference>
<dbReference type="InterPro" id="IPR058542">
    <property type="entry name" value="IQ_SCN5A_C"/>
</dbReference>
<feature type="transmembrane region" description="Helical" evidence="16">
    <location>
        <begin position="1244"/>
        <end position="1263"/>
    </location>
</feature>
<dbReference type="PRINTS" id="PR00170">
    <property type="entry name" value="NACHANNEL"/>
</dbReference>
<evidence type="ECO:0000256" key="1">
    <source>
        <dbReference type="ARBA" id="ARBA00004651"/>
    </source>
</evidence>
<evidence type="ECO:0000256" key="14">
    <source>
        <dbReference type="ARBA" id="ARBA00023201"/>
    </source>
</evidence>
<feature type="transmembrane region" description="Helical" evidence="16">
    <location>
        <begin position="991"/>
        <end position="1014"/>
    </location>
</feature>
<evidence type="ECO:0000256" key="6">
    <source>
        <dbReference type="ARBA" id="ARBA00022737"/>
    </source>
</evidence>
<sequence length="1644" mass="186020">MTFTETPGGDITEYVFTGIYTVESLVKMTARGFVLQPFTYLRDPWNWLDFGVIAIAYMTTFIPQLGNLSALRTFRVLRALKTVAVVPGLKTIVGALLEAVIRLRDVGILTSFMLSIFALIGMQLYQGILRNKCLRNITEALGPNVTDMEWGNFTSDTNNYAPGDIMCGNASSAGKCPDGFTCIERIGINPNFGYTSFDNFGWAMLCAFRLMTQDYWENLYMLIIRAAGLYQALYFMLVILLGSFYLVNLILAIVAMSYSDQQKADKSDAEDEKLEKEAYAKSKNKIEHMMEEIEDAMHELTKSPSMQSNTSGPPFSPDSKTEDGVDRISVQSEKNGADPHHLSVASPTDETGYDINKRSKGSLCRTPRASNVDPKDVMVLRELIDHVETASRGNRALSASVFSVEKEPFKDKLHRLLCSWDTPAWFKQIQSWVGFIILDAFVDLFITLCILANTGFMAADMHGLTPEAIHTLETGNRVFSYIFATEAFFKIIALGLIQYMKDGWNIFDFFIVSLSFAEMLLEGVKGLSVLRTFRLLRVFKLAKSWQTLNMLIGIVARTIGALGNLTFVLGIVIFIFAVMGQQLFSGNYTEHYKDNLPRWNFKDFLHSFMIVFRVLCGEWIESMWNCIQAASYVCIPFFLLTYIIGNLVVLNLFLALLISSFGTENLAGDAGEDEAEPTNKLAEAFNRFSRFGNWVKVHMIVLVKRTRERKRPLPISMDTNGKNGALLDGSVIVNGNVCELTLEENGHVTPTTKQPERTGDIVDGMLTEPSTRTQSRASVRSTMSDTESTISEDSETKSLKKVDATGEPETNPADVIETEEPDPCLCNICRTKIPCCMPLEHSRFGQVWFAGRKKAFALVQHKYFETFIIVMILASSLALACEDIYLDDRPMLKRVLSYMDEVFTVVFFLEMILKWYAFGFKYYFTDAWCWLDFIIVSVSLIMLAANIFDIGDAASLKAMRTLRALRPLRAVSRWEGMKVVVNSLVKAIPSIFNVMLVCLVFWLIFGIVGVQFFAGKFFKCVDENNTRIAASVVKNKSDCLNHPNNYTWENSAINFDNVLNAYLALLQVATYKGWTDIIQNAVDSPTKVDIQPDNEINSMMYLFFVLFIILGSFFTLNLFIGVIIDNFNRQKKKTGGSLEMFMTEDQKKYYKAMKRMQSKSPIKAIPRPNWFPGNVLFDLTTTQKFDIFIMVIILLNMLTMTMEHHEQSKEFTAALFWVNLVFIIIFTAECVIKLIGLRQFYFKIPWNVFDFVVVISSILALALDDYLEDLPISPTLLRVVRVFRVGRVLRLVKSAKGIRTLLFSLAVSLPALFNIGLLLFLVIFIYAIFGMNFFKDVKLIGGLDDVFNFQTLMQSMITLFQMCTSAGWDGVLKGIMNEDDCEKLPKNNCGSYGLAVLYLVTYLVISFLVVVNMYIAVILENFSQATEDVQQGLTPDDFDMFYEVWEKFDPDATQYISLDQLSDFVDFLDEPLKLPKPNYFLLVKLDIPIYEGDRLYCRDILDALTKNFLGTADTGDIPEDAKKDLKKKIEYEVVSSTLQRQKEHYAAKIIQKAYRNYRNAHGGFNGDSGDIKLDPPAYNEIIVEIPMDEENASDTKNASEHKKVESIEMQNVDSNIGSRGNEEDSRPCHTIVEVDLKPDSDVVA</sequence>
<evidence type="ECO:0000256" key="17">
    <source>
        <dbReference type="SAM" id="MobiDB-lite"/>
    </source>
</evidence>
<evidence type="ECO:0000256" key="3">
    <source>
        <dbReference type="ARBA" id="ARBA00022461"/>
    </source>
</evidence>
<feature type="transmembrane region" description="Helical" evidence="16">
    <location>
        <begin position="432"/>
        <end position="457"/>
    </location>
</feature>
<feature type="compositionally biased region" description="Polar residues" evidence="17">
    <location>
        <begin position="768"/>
        <end position="780"/>
    </location>
</feature>
<comment type="function">
    <text evidence="16">Mediates the voltage-dependent sodium ion permeability of excitable membranes. Assuming opened or closed conformations in response to the voltage difference across the membrane, the protein forms a sodium-selective channel through which Na(+) ions may pass in accordance with their electrochemical gradient.</text>
</comment>
<evidence type="ECO:0000256" key="16">
    <source>
        <dbReference type="RuleBase" id="RU361132"/>
    </source>
</evidence>
<dbReference type="FunFam" id="1.10.287.70:FF:000046">
    <property type="entry name" value="Sodium channel protein"/>
    <property type="match status" value="1"/>
</dbReference>
<evidence type="ECO:0000256" key="4">
    <source>
        <dbReference type="ARBA" id="ARBA00022475"/>
    </source>
</evidence>
<feature type="compositionally biased region" description="Low complexity" evidence="17">
    <location>
        <begin position="781"/>
        <end position="791"/>
    </location>
</feature>
<feature type="region of interest" description="Disordered" evidence="17">
    <location>
        <begin position="1608"/>
        <end position="1644"/>
    </location>
</feature>
<keyword evidence="15 16" id="KW-0407">Ion channel</keyword>
<comment type="caution">
    <text evidence="19">The sequence shown here is derived from an EMBL/GenBank/DDBJ whole genome shotgun (WGS) entry which is preliminary data.</text>
</comment>
<dbReference type="InterPro" id="IPR027359">
    <property type="entry name" value="Volt_channel_dom_sf"/>
</dbReference>
<reference evidence="19" key="2">
    <citation type="submission" date="2020-11" db="EMBL/GenBank/DDBJ databases">
        <authorList>
            <person name="McCartney M.A."/>
            <person name="Auch B."/>
            <person name="Kono T."/>
            <person name="Mallez S."/>
            <person name="Becker A."/>
            <person name="Gohl D.M."/>
            <person name="Silverstein K.A.T."/>
            <person name="Koren S."/>
            <person name="Bechman K.B."/>
            <person name="Herman A."/>
            <person name="Abrahante J.E."/>
            <person name="Garbe J."/>
        </authorList>
    </citation>
    <scope>NUCLEOTIDE SEQUENCE</scope>
    <source>
        <strain evidence="19">Duluth1</strain>
        <tissue evidence="19">Whole animal</tissue>
    </source>
</reference>
<keyword evidence="20" id="KW-1185">Reference proteome</keyword>
<keyword evidence="3 16" id="KW-0894">Sodium channel</keyword>
<dbReference type="PANTHER" id="PTHR10037">
    <property type="entry name" value="VOLTAGE-GATED CATION CHANNEL CALCIUM AND SODIUM"/>
    <property type="match status" value="1"/>
</dbReference>